<keyword evidence="2" id="KW-1185">Reference proteome</keyword>
<dbReference type="VEuPathDB" id="FungiDB:CNBG_5820"/>
<dbReference type="HOGENOM" id="CLU_723650_0_0_1"/>
<dbReference type="KEGG" id="cdeu:CNBG_5820"/>
<dbReference type="OrthoDB" id="2567426at2759"/>
<proteinExistence type="predicted"/>
<accession>A0A095CL92</accession>
<dbReference type="AlphaFoldDB" id="A0A095CL92"/>
<organism evidence="1 2">
    <name type="scientific">Cryptococcus deuterogattii (strain R265)</name>
    <name type="common">Cryptococcus gattii VGII (strain R265)</name>
    <dbReference type="NCBI Taxonomy" id="294750"/>
    <lineage>
        <taxon>Eukaryota</taxon>
        <taxon>Fungi</taxon>
        <taxon>Dikarya</taxon>
        <taxon>Basidiomycota</taxon>
        <taxon>Agaricomycotina</taxon>
        <taxon>Tremellomycetes</taxon>
        <taxon>Tremellales</taxon>
        <taxon>Cryptococcaceae</taxon>
        <taxon>Cryptococcus</taxon>
        <taxon>Cryptococcus gattii species complex</taxon>
    </lineage>
</organism>
<dbReference type="EMBL" id="CP025772">
    <property type="protein sequence ID" value="KGB80064.1"/>
    <property type="molecule type" value="Genomic_DNA"/>
</dbReference>
<reference evidence="1 2" key="2">
    <citation type="journal article" date="2018" name="Proc. Natl. Acad. Sci.">
        <title>RNAi is a critical determinant of centromere evolution in closely related fungi.</title>
        <authorList>
            <person name="Yadav V."/>
            <person name="Sun S."/>
            <person name="Billmyre R.B."/>
            <person name="Thimmappa B.C."/>
            <person name="Shea T."/>
            <person name="Lintner R."/>
            <person name="Bakkeren G."/>
            <person name="Cuomo C.A."/>
            <person name="Heitman J."/>
            <person name="Sanyal K."/>
        </authorList>
    </citation>
    <scope>NUCLEOTIDE SEQUENCE [LARGE SCALE GENOMIC DNA]</scope>
    <source>
        <strain evidence="1 2">R265</strain>
    </source>
</reference>
<protein>
    <submittedName>
        <fullName evidence="1">Uncharacterized protein</fullName>
    </submittedName>
</protein>
<dbReference type="Pfam" id="PF12586">
    <property type="entry name" value="DUF3760"/>
    <property type="match status" value="1"/>
</dbReference>
<reference evidence="1 2" key="1">
    <citation type="journal article" date="2011" name="MBio">
        <title>Genome variation in Cryptococcus gattii, an emerging pathogen of immunocompetent hosts.</title>
        <authorList>
            <person name="D'Souza C.A."/>
            <person name="Kronstad J.W."/>
            <person name="Taylor G."/>
            <person name="Warren R."/>
            <person name="Yuen M."/>
            <person name="Hu G."/>
            <person name="Jung W.H."/>
            <person name="Sham A."/>
            <person name="Kidd S.E."/>
            <person name="Tangen K."/>
            <person name="Lee N."/>
            <person name="Zeilmaker T."/>
            <person name="Sawkins J."/>
            <person name="McVicker G."/>
            <person name="Shah S."/>
            <person name="Gnerre S."/>
            <person name="Griggs A."/>
            <person name="Zeng Q."/>
            <person name="Bartlett K."/>
            <person name="Li W."/>
            <person name="Wang X."/>
            <person name="Heitman J."/>
            <person name="Stajich J.E."/>
            <person name="Fraser J.A."/>
            <person name="Meyer W."/>
            <person name="Carter D."/>
            <person name="Schein J."/>
            <person name="Krzywinski M."/>
            <person name="Kwon-Chung K.J."/>
            <person name="Varma A."/>
            <person name="Wang J."/>
            <person name="Brunham R."/>
            <person name="Fyfe M."/>
            <person name="Ouellette B.F."/>
            <person name="Siddiqui A."/>
            <person name="Marra M."/>
            <person name="Jones S."/>
            <person name="Holt R."/>
            <person name="Birren B.W."/>
            <person name="Galagan J.E."/>
            <person name="Cuomo C.A."/>
        </authorList>
    </citation>
    <scope>NUCLEOTIDE SEQUENCE [LARGE SCALE GENOMIC DNA]</scope>
    <source>
        <strain evidence="1 2">R265</strain>
    </source>
</reference>
<dbReference type="GeneID" id="88181945"/>
<evidence type="ECO:0000313" key="2">
    <source>
        <dbReference type="Proteomes" id="UP000029445"/>
    </source>
</evidence>
<evidence type="ECO:0000313" key="1">
    <source>
        <dbReference type="EMBL" id="KGB80064.1"/>
    </source>
</evidence>
<gene>
    <name evidence="1" type="ORF">CNBG_5820</name>
</gene>
<dbReference type="InterPro" id="IPR022235">
    <property type="entry name" value="DUF3760"/>
</dbReference>
<sequence length="382" mass="44015">MSAAFHNAMVFAAKRESITKQHVIPLRPSQPPLPNIQLTTLAPLHSVHHLIFVYLEELCPTLLLRVSPSFHKKILPKLYTRVVLNSNNAPGFFHGVTDGPDGRKAKSLQLVKTLVFSDPEAMESIMREVYQPPIPRGLDTYWRTRPDITYALFPHTTNVQIGWPILCFFLTPPHHIDGFPDDSREGLAPSGGLSAMMIYAMSFSRMLEDQVPEMKWLCVDLESGETYDGISVEQVFRTIAYRGRRQWVNSIQRRSPGKVFDFTLLIRVHLQPQQTPVYLPAKTPAPFVIRFMPHSDPSKRLPVDPKVTAYAIYNLFRIHTSRDSVPAIFEVIEERGVRRELEKLIEDLGMRRDTTTWDYFWKSFELREKGEEEDDWEPPAFD</sequence>
<name>A0A095CL92_CRYD2</name>
<dbReference type="Proteomes" id="UP000029445">
    <property type="component" value="Chromosome 14"/>
</dbReference>
<dbReference type="RefSeq" id="XP_062885698.1">
    <property type="nucleotide sequence ID" value="XM_063029669.1"/>
</dbReference>